<dbReference type="Proteomes" id="UP000537141">
    <property type="component" value="Unassembled WGS sequence"/>
</dbReference>
<keyword evidence="7 10" id="KW-0653">Protein transport</keyword>
<evidence type="ECO:0000256" key="4">
    <source>
        <dbReference type="ARBA" id="ARBA00022475"/>
    </source>
</evidence>
<keyword evidence="3 10" id="KW-0813">Transport</keyword>
<comment type="subcellular location">
    <subcellularLocation>
        <location evidence="1">Cell inner membrane</location>
        <topology evidence="1">Single-pass membrane protein</topology>
    </subcellularLocation>
</comment>
<dbReference type="NCBIfam" id="TIGR01709">
    <property type="entry name" value="typeII_sec_gspL"/>
    <property type="match status" value="1"/>
</dbReference>
<proteinExistence type="inferred from homology"/>
<evidence type="ECO:0000256" key="8">
    <source>
        <dbReference type="ARBA" id="ARBA00022989"/>
    </source>
</evidence>
<keyword evidence="15" id="KW-1185">Reference proteome</keyword>
<keyword evidence="9" id="KW-0472">Membrane</keyword>
<feature type="domain" description="GspL periplasmic" evidence="13">
    <location>
        <begin position="251"/>
        <end position="404"/>
    </location>
</feature>
<dbReference type="GO" id="GO:0015627">
    <property type="term" value="C:type II protein secretion system complex"/>
    <property type="evidence" value="ECO:0007669"/>
    <property type="project" value="InterPro"/>
</dbReference>
<dbReference type="InterPro" id="IPR043129">
    <property type="entry name" value="ATPase_NBD"/>
</dbReference>
<dbReference type="GO" id="GO:0005886">
    <property type="term" value="C:plasma membrane"/>
    <property type="evidence" value="ECO:0007669"/>
    <property type="project" value="UniProtKB-SubCell"/>
</dbReference>
<feature type="compositionally biased region" description="Polar residues" evidence="11">
    <location>
        <begin position="385"/>
        <end position="402"/>
    </location>
</feature>
<comment type="caution">
    <text evidence="14">The sequence shown here is derived from an EMBL/GenBank/DDBJ whole genome shotgun (WGS) entry which is preliminary data.</text>
</comment>
<dbReference type="Pfam" id="PF05134">
    <property type="entry name" value="T2SSL"/>
    <property type="match status" value="1"/>
</dbReference>
<evidence type="ECO:0000259" key="12">
    <source>
        <dbReference type="Pfam" id="PF05134"/>
    </source>
</evidence>
<evidence type="ECO:0000313" key="15">
    <source>
        <dbReference type="Proteomes" id="UP000537141"/>
    </source>
</evidence>
<accession>A0A7X0NHC2</accession>
<dbReference type="InterPro" id="IPR007812">
    <property type="entry name" value="T2SS_protein-GspL"/>
</dbReference>
<organism evidence="14 15">
    <name type="scientific">Thalassotalea piscium</name>
    <dbReference type="NCBI Taxonomy" id="1230533"/>
    <lineage>
        <taxon>Bacteria</taxon>
        <taxon>Pseudomonadati</taxon>
        <taxon>Pseudomonadota</taxon>
        <taxon>Gammaproteobacteria</taxon>
        <taxon>Alteromonadales</taxon>
        <taxon>Colwelliaceae</taxon>
        <taxon>Thalassotalea</taxon>
    </lineage>
</organism>
<dbReference type="SUPFAM" id="SSF53067">
    <property type="entry name" value="Actin-like ATPase domain"/>
    <property type="match status" value="2"/>
</dbReference>
<keyword evidence="5" id="KW-0997">Cell inner membrane</keyword>
<dbReference type="Gene3D" id="3.30.420.380">
    <property type="match status" value="1"/>
</dbReference>
<evidence type="ECO:0000259" key="13">
    <source>
        <dbReference type="Pfam" id="PF12693"/>
    </source>
</evidence>
<evidence type="ECO:0000313" key="14">
    <source>
        <dbReference type="EMBL" id="MBB6543477.1"/>
    </source>
</evidence>
<evidence type="ECO:0000256" key="1">
    <source>
        <dbReference type="ARBA" id="ARBA00004377"/>
    </source>
</evidence>
<dbReference type="RefSeq" id="WP_184424263.1">
    <property type="nucleotide sequence ID" value="NZ_AP027362.1"/>
</dbReference>
<dbReference type="GO" id="GO:0015628">
    <property type="term" value="P:protein secretion by the type II secretion system"/>
    <property type="evidence" value="ECO:0007669"/>
    <property type="project" value="InterPro"/>
</dbReference>
<keyword evidence="8" id="KW-1133">Transmembrane helix</keyword>
<evidence type="ECO:0000256" key="11">
    <source>
        <dbReference type="SAM" id="MobiDB-lite"/>
    </source>
</evidence>
<comment type="function">
    <text evidence="10">Inner membrane component of the type II secretion system required for the energy-dependent secretion of extracellular factors such as proteases and toxins from the periplasm.</text>
</comment>
<evidence type="ECO:0000256" key="6">
    <source>
        <dbReference type="ARBA" id="ARBA00022692"/>
    </source>
</evidence>
<comment type="similarity">
    <text evidence="2 10">Belongs to the GSP L family.</text>
</comment>
<reference evidence="14 15" key="1">
    <citation type="submission" date="2020-08" db="EMBL/GenBank/DDBJ databases">
        <title>Genomic Encyclopedia of Type Strains, Phase IV (KMG-IV): sequencing the most valuable type-strain genomes for metagenomic binning, comparative biology and taxonomic classification.</title>
        <authorList>
            <person name="Goeker M."/>
        </authorList>
    </citation>
    <scope>NUCLEOTIDE SEQUENCE [LARGE SCALE GENOMIC DNA]</scope>
    <source>
        <strain evidence="14 15">DSM 26287</strain>
    </source>
</reference>
<sequence length="413" mass="46150">MAETLYIRLGSAANDRIHWLVYSDTEHEIIASGELASKEQLGHLTEKSQQRKVIVFVPGCDVAFKQLHVPAKSQRAIKLAVPYMLEDELAQDVDHLFFAYANLKNEGSVNNCFVAVTAKAQMESWLSWLSEANIRSKVMIPDVLALPTMPDTWQAIVLGEQVLIKQDTWQAQVIDCAVWPMVSENLALEHKSDNLPTLHHYSPIPGTSERLTLENMPEELPLALLAKGSNSVSFNLLQGQYQLKEKRSPALKIWQAAAAIMAVAFMLNLAYKGTHLWQLTNKQQVIEQEIVDVYKQAFPKTKRVRVATVKSQLKSKMAGISGGDESESFLAMLSKVQPAFAQVPQLKPDSIKFDSKRKELRLQATASGYQQFEQFKQQLEKQQLSVSQGAQNNQGEKVSGSFSIVDKSQGGRL</sequence>
<dbReference type="EMBL" id="JACHHU010000014">
    <property type="protein sequence ID" value="MBB6543477.1"/>
    <property type="molecule type" value="Genomic_DNA"/>
</dbReference>
<feature type="region of interest" description="Disordered" evidence="11">
    <location>
        <begin position="383"/>
        <end position="413"/>
    </location>
</feature>
<dbReference type="PIRSF" id="PIRSF015761">
    <property type="entry name" value="Protein_L"/>
    <property type="match status" value="1"/>
</dbReference>
<evidence type="ECO:0000256" key="2">
    <source>
        <dbReference type="ARBA" id="ARBA00005318"/>
    </source>
</evidence>
<evidence type="ECO:0000256" key="5">
    <source>
        <dbReference type="ARBA" id="ARBA00022519"/>
    </source>
</evidence>
<protein>
    <recommendedName>
        <fullName evidence="10">Type II secretion system protein L</fullName>
        <shortName evidence="10">T2SS protein L</shortName>
    </recommendedName>
</protein>
<dbReference type="InterPro" id="IPR025691">
    <property type="entry name" value="GspL_pp_dom"/>
</dbReference>
<keyword evidence="4" id="KW-1003">Cell membrane</keyword>
<keyword evidence="6" id="KW-0812">Transmembrane</keyword>
<dbReference type="Gene3D" id="3.30.1360.100">
    <property type="entry name" value="General secretion pathway protein M, EpsM"/>
    <property type="match status" value="1"/>
</dbReference>
<dbReference type="Gene3D" id="3.30.420.370">
    <property type="match status" value="1"/>
</dbReference>
<dbReference type="InterPro" id="IPR024230">
    <property type="entry name" value="GspL_cyto_dom"/>
</dbReference>
<evidence type="ECO:0000256" key="3">
    <source>
        <dbReference type="ARBA" id="ARBA00022448"/>
    </source>
</evidence>
<gene>
    <name evidence="14" type="ORF">HNQ55_001998</name>
</gene>
<dbReference type="CDD" id="cd24017">
    <property type="entry name" value="ASKHA_T2SSL_N"/>
    <property type="match status" value="1"/>
</dbReference>
<name>A0A7X0NHC2_9GAMM</name>
<evidence type="ECO:0000256" key="9">
    <source>
        <dbReference type="ARBA" id="ARBA00023136"/>
    </source>
</evidence>
<evidence type="ECO:0000256" key="7">
    <source>
        <dbReference type="ARBA" id="ARBA00022927"/>
    </source>
</evidence>
<dbReference type="GO" id="GO:0009276">
    <property type="term" value="C:Gram-negative-bacterium-type cell wall"/>
    <property type="evidence" value="ECO:0007669"/>
    <property type="project" value="InterPro"/>
</dbReference>
<dbReference type="AlphaFoldDB" id="A0A7X0NHC2"/>
<dbReference type="Pfam" id="PF12693">
    <property type="entry name" value="GspL_C"/>
    <property type="match status" value="1"/>
</dbReference>
<evidence type="ECO:0000256" key="10">
    <source>
        <dbReference type="PIRNR" id="PIRNR015761"/>
    </source>
</evidence>
<feature type="domain" description="GspL cytoplasmic actin-ATPase-like" evidence="12">
    <location>
        <begin position="5"/>
        <end position="243"/>
    </location>
</feature>